<feature type="domain" description="Fe2OG dioxygenase" evidence="7">
    <location>
        <begin position="158"/>
        <end position="267"/>
    </location>
</feature>
<evidence type="ECO:0000256" key="3">
    <source>
        <dbReference type="ARBA" id="ARBA00022896"/>
    </source>
</evidence>
<dbReference type="RefSeq" id="WP_061997163.1">
    <property type="nucleotide sequence ID" value="NZ_JAUOQI010000002.1"/>
</dbReference>
<evidence type="ECO:0000313" key="8">
    <source>
        <dbReference type="EMBL" id="MDO6576445.1"/>
    </source>
</evidence>
<protein>
    <submittedName>
        <fullName evidence="8">2OG-Fe(II) oxygenase</fullName>
        <ecNumber evidence="8">1.14.11.-</ecNumber>
    </submittedName>
</protein>
<evidence type="ECO:0000259" key="7">
    <source>
        <dbReference type="PROSITE" id="PS51471"/>
    </source>
</evidence>
<dbReference type="SMART" id="SM00702">
    <property type="entry name" value="P4Hc"/>
    <property type="match status" value="1"/>
</dbReference>
<dbReference type="Proteomes" id="UP001170717">
    <property type="component" value="Unassembled WGS sequence"/>
</dbReference>
<dbReference type="AlphaFoldDB" id="A0AAW7YVN9"/>
<keyword evidence="3" id="KW-0847">Vitamin C</keyword>
<dbReference type="PROSITE" id="PS51471">
    <property type="entry name" value="FE2OG_OXY"/>
    <property type="match status" value="1"/>
</dbReference>
<evidence type="ECO:0000256" key="4">
    <source>
        <dbReference type="ARBA" id="ARBA00022964"/>
    </source>
</evidence>
<name>A0AAW7YVN9_9ALTE</name>
<reference evidence="8" key="1">
    <citation type="submission" date="2023-07" db="EMBL/GenBank/DDBJ databases">
        <title>Genome content predicts the carbon catabolic preferences of heterotrophic bacteria.</title>
        <authorList>
            <person name="Gralka M."/>
        </authorList>
    </citation>
    <scope>NUCLEOTIDE SEQUENCE</scope>
    <source>
        <strain evidence="8">F2M12</strain>
    </source>
</reference>
<keyword evidence="2" id="KW-0479">Metal-binding</keyword>
<proteinExistence type="predicted"/>
<evidence type="ECO:0000313" key="9">
    <source>
        <dbReference type="Proteomes" id="UP001170717"/>
    </source>
</evidence>
<dbReference type="InterPro" id="IPR045054">
    <property type="entry name" value="P4HA-like"/>
</dbReference>
<dbReference type="InterPro" id="IPR044862">
    <property type="entry name" value="Pro_4_hyd_alph_FE2OG_OXY"/>
</dbReference>
<dbReference type="EC" id="1.14.11.-" evidence="8"/>
<evidence type="ECO:0000256" key="1">
    <source>
        <dbReference type="ARBA" id="ARBA00001961"/>
    </source>
</evidence>
<dbReference type="EMBL" id="JAUOQI010000002">
    <property type="protein sequence ID" value="MDO6576445.1"/>
    <property type="molecule type" value="Genomic_DNA"/>
</dbReference>
<dbReference type="GO" id="GO:0005506">
    <property type="term" value="F:iron ion binding"/>
    <property type="evidence" value="ECO:0007669"/>
    <property type="project" value="InterPro"/>
</dbReference>
<gene>
    <name evidence="8" type="ORF">Q4527_03545</name>
</gene>
<dbReference type="PANTHER" id="PTHR10869:SF246">
    <property type="entry name" value="TRANSMEMBRANE PROLYL 4-HYDROXYLASE"/>
    <property type="match status" value="1"/>
</dbReference>
<comment type="caution">
    <text evidence="8">The sequence shown here is derived from an EMBL/GenBank/DDBJ whole genome shotgun (WGS) entry which is preliminary data.</text>
</comment>
<keyword evidence="4" id="KW-0223">Dioxygenase</keyword>
<dbReference type="Pfam" id="PF13640">
    <property type="entry name" value="2OG-FeII_Oxy_3"/>
    <property type="match status" value="1"/>
</dbReference>
<comment type="cofactor">
    <cofactor evidence="1">
        <name>L-ascorbate</name>
        <dbReference type="ChEBI" id="CHEBI:38290"/>
    </cofactor>
</comment>
<keyword evidence="5 8" id="KW-0560">Oxidoreductase</keyword>
<organism evidence="8 9">
    <name type="scientific">Alteromonas stellipolaris</name>
    <dbReference type="NCBI Taxonomy" id="233316"/>
    <lineage>
        <taxon>Bacteria</taxon>
        <taxon>Pseudomonadati</taxon>
        <taxon>Pseudomonadota</taxon>
        <taxon>Gammaproteobacteria</taxon>
        <taxon>Alteromonadales</taxon>
        <taxon>Alteromonadaceae</taxon>
        <taxon>Alteromonas/Salinimonas group</taxon>
        <taxon>Alteromonas</taxon>
    </lineage>
</organism>
<sequence length="269" mass="30376">MEHVSSRWKNWVVKNLLASTALPVITEQLTLNGFDADTVRRLLGRNLPSNYVFDRDVEFYRKLATPAFLHQPSINNVTCLCDEKEVQLYRVDDFLSAEECHAVIDLSSSKLSPSKLTGAPSAKGIRTSSTCELAFMDSALVTSIDSRIVNFLGLGIGEKEVIQAQHYEQGQYFKPHFDFFPPGTPQYLEHAKRRGQRTWTCMVYLDDGMEGGHTYFTKIGVSVKPHRGTALLWNNLTNTGVPNFNTLHYAEPVTAGNKNVITKWFRDKN</sequence>
<evidence type="ECO:0000256" key="2">
    <source>
        <dbReference type="ARBA" id="ARBA00022723"/>
    </source>
</evidence>
<evidence type="ECO:0000256" key="6">
    <source>
        <dbReference type="ARBA" id="ARBA00023004"/>
    </source>
</evidence>
<dbReference type="GO" id="GO:0004656">
    <property type="term" value="F:procollagen-proline 4-dioxygenase activity"/>
    <property type="evidence" value="ECO:0007669"/>
    <property type="project" value="TreeGrafter"/>
</dbReference>
<dbReference type="InterPro" id="IPR005123">
    <property type="entry name" value="Oxoglu/Fe-dep_dioxygenase_dom"/>
</dbReference>
<keyword evidence="6" id="KW-0408">Iron</keyword>
<dbReference type="GO" id="GO:0031418">
    <property type="term" value="F:L-ascorbic acid binding"/>
    <property type="evidence" value="ECO:0007669"/>
    <property type="project" value="UniProtKB-KW"/>
</dbReference>
<evidence type="ECO:0000256" key="5">
    <source>
        <dbReference type="ARBA" id="ARBA00023002"/>
    </source>
</evidence>
<dbReference type="PANTHER" id="PTHR10869">
    <property type="entry name" value="PROLYL 4-HYDROXYLASE ALPHA SUBUNIT"/>
    <property type="match status" value="1"/>
</dbReference>
<accession>A0AAW7YVN9</accession>
<dbReference type="Gene3D" id="2.60.120.620">
    <property type="entry name" value="q2cbj1_9rhob like domain"/>
    <property type="match status" value="1"/>
</dbReference>
<dbReference type="InterPro" id="IPR006620">
    <property type="entry name" value="Pro_4_hyd_alph"/>
</dbReference>